<evidence type="ECO:0000256" key="4">
    <source>
        <dbReference type="SAM" id="SignalP"/>
    </source>
</evidence>
<feature type="chain" id="PRO_5040721394" evidence="4">
    <location>
        <begin position="20"/>
        <end position="343"/>
    </location>
</feature>
<comment type="caution">
    <text evidence="6">The sequence shown here is derived from an EMBL/GenBank/DDBJ whole genome shotgun (WGS) entry which is preliminary data.</text>
</comment>
<keyword evidence="7" id="KW-1185">Reference proteome</keyword>
<organism evidence="6 7">
    <name type="scientific">Pseudomonas turukhanskensis</name>
    <dbReference type="NCBI Taxonomy" id="1806536"/>
    <lineage>
        <taxon>Bacteria</taxon>
        <taxon>Pseudomonadati</taxon>
        <taxon>Pseudomonadota</taxon>
        <taxon>Gammaproteobacteria</taxon>
        <taxon>Pseudomonadales</taxon>
        <taxon>Pseudomonadaceae</taxon>
        <taxon>Pseudomonas</taxon>
    </lineage>
</organism>
<dbReference type="PANTHER" id="PTHR46847:SF1">
    <property type="entry name" value="D-ALLOSE-BINDING PERIPLASMIC PROTEIN-RELATED"/>
    <property type="match status" value="1"/>
</dbReference>
<reference evidence="6" key="2">
    <citation type="submission" date="2023-01" db="EMBL/GenBank/DDBJ databases">
        <authorList>
            <person name="Sun Q."/>
            <person name="Evtushenko L."/>
        </authorList>
    </citation>
    <scope>NUCLEOTIDE SEQUENCE</scope>
    <source>
        <strain evidence="6">VKM B-2935</strain>
    </source>
</reference>
<dbReference type="SUPFAM" id="SSF53822">
    <property type="entry name" value="Periplasmic binding protein-like I"/>
    <property type="match status" value="1"/>
</dbReference>
<reference evidence="6" key="1">
    <citation type="journal article" date="2014" name="Int. J. Syst. Evol. Microbiol.">
        <title>Complete genome sequence of Corynebacterium casei LMG S-19264T (=DSM 44701T), isolated from a smear-ripened cheese.</title>
        <authorList>
            <consortium name="US DOE Joint Genome Institute (JGI-PGF)"/>
            <person name="Walter F."/>
            <person name="Albersmeier A."/>
            <person name="Kalinowski J."/>
            <person name="Ruckert C."/>
        </authorList>
    </citation>
    <scope>NUCLEOTIDE SEQUENCE</scope>
    <source>
        <strain evidence="6">VKM B-2935</strain>
    </source>
</reference>
<evidence type="ECO:0000256" key="1">
    <source>
        <dbReference type="ARBA" id="ARBA00004196"/>
    </source>
</evidence>
<gene>
    <name evidence="6" type="ORF">GCM10017655_00580</name>
</gene>
<dbReference type="PANTHER" id="PTHR46847">
    <property type="entry name" value="D-ALLOSE-BINDING PERIPLASMIC PROTEIN-RELATED"/>
    <property type="match status" value="1"/>
</dbReference>
<name>A0A9W6NDX0_9PSED</name>
<dbReference type="AlphaFoldDB" id="A0A9W6NDX0"/>
<protein>
    <submittedName>
        <fullName evidence="6">TMAO reductase system periplasmic protein TorT</fullName>
    </submittedName>
</protein>
<evidence type="ECO:0000313" key="6">
    <source>
        <dbReference type="EMBL" id="GLK86996.1"/>
    </source>
</evidence>
<dbReference type="InterPro" id="IPR001761">
    <property type="entry name" value="Peripla_BP/Lac1_sug-bd_dom"/>
</dbReference>
<evidence type="ECO:0000256" key="2">
    <source>
        <dbReference type="ARBA" id="ARBA00007639"/>
    </source>
</evidence>
<dbReference type="CDD" id="cd06306">
    <property type="entry name" value="PBP1_TorT-like"/>
    <property type="match status" value="1"/>
</dbReference>
<feature type="domain" description="Periplasmic binding protein/LacI sugar binding" evidence="5">
    <location>
        <begin position="46"/>
        <end position="243"/>
    </location>
</feature>
<feature type="signal peptide" evidence="4">
    <location>
        <begin position="1"/>
        <end position="19"/>
    </location>
</feature>
<evidence type="ECO:0000256" key="3">
    <source>
        <dbReference type="ARBA" id="ARBA00022729"/>
    </source>
</evidence>
<dbReference type="Proteomes" id="UP001143328">
    <property type="component" value="Unassembled WGS sequence"/>
</dbReference>
<comment type="similarity">
    <text evidence="2">Belongs to the bacterial solute-binding protein 2 family.</text>
</comment>
<dbReference type="InterPro" id="IPR028082">
    <property type="entry name" value="Peripla_BP_I"/>
</dbReference>
<proteinExistence type="inferred from homology"/>
<accession>A0A9W6NDX0</accession>
<keyword evidence="3 4" id="KW-0732">Signal</keyword>
<evidence type="ECO:0000259" key="5">
    <source>
        <dbReference type="Pfam" id="PF00532"/>
    </source>
</evidence>
<dbReference type="Gene3D" id="3.40.50.2300">
    <property type="match status" value="2"/>
</dbReference>
<comment type="subcellular location">
    <subcellularLocation>
        <location evidence="1">Cell envelope</location>
    </subcellularLocation>
</comment>
<dbReference type="Pfam" id="PF00532">
    <property type="entry name" value="Peripla_BP_1"/>
    <property type="match status" value="1"/>
</dbReference>
<dbReference type="GO" id="GO:0030313">
    <property type="term" value="C:cell envelope"/>
    <property type="evidence" value="ECO:0007669"/>
    <property type="project" value="UniProtKB-SubCell"/>
</dbReference>
<dbReference type="EMBL" id="BSFN01000001">
    <property type="protein sequence ID" value="GLK86996.1"/>
    <property type="molecule type" value="Genomic_DNA"/>
</dbReference>
<dbReference type="NCBIfam" id="NF008185">
    <property type="entry name" value="PRK10936.1"/>
    <property type="match status" value="1"/>
</dbReference>
<sequence length="343" mass="37529">MRVTFPVVVTLCLCLPVQAQEWFPVPVMSDGQVLDYQPLSKAARPWRVCALLPQGLGRYWWAMSWGLSQEAQRQGVRLGVYDAGGYQNDAVQREQFAHCAERGADAYIVGGVSAQGLCPQIQAVAEHGAPVIDLANRLDCPGVRAHARVDFAEMTKQVVAYLLADSKGRAVRVGWFPGPEGAAWLKDAEDGLREAIAGKSVTLIHGGYGVADISGQAPLVRDLLAREPNLDYVLGNAEAAAFASRLRHNSAPRYHFKVLSFYANERLLEPIAEGQVLAAPTDSPVVQARIAVDLAVRMLEKQQVPRMISPQIIMLDRSTVRQLDLGVLMAPSGQWMIRQDLPD</sequence>
<dbReference type="RefSeq" id="WP_271193233.1">
    <property type="nucleotide sequence ID" value="NZ_BSFN01000001.1"/>
</dbReference>
<evidence type="ECO:0000313" key="7">
    <source>
        <dbReference type="Proteomes" id="UP001143328"/>
    </source>
</evidence>